<evidence type="ECO:0000313" key="5">
    <source>
        <dbReference type="EMBL" id="TBU61221.1"/>
    </source>
</evidence>
<protein>
    <submittedName>
        <fullName evidence="4">Uncharacterized protein</fullName>
    </submittedName>
</protein>
<evidence type="ECO:0000313" key="4">
    <source>
        <dbReference type="EMBL" id="TBU27719.1"/>
    </source>
</evidence>
<dbReference type="AlphaFoldDB" id="A0A4Q9MJQ1"/>
<name>A0A4Q9MJQ1_9APHY</name>
<dbReference type="Proteomes" id="UP000292957">
    <property type="component" value="Unassembled WGS sequence"/>
</dbReference>
<dbReference type="OMA" id="NFWEAPE"/>
<evidence type="ECO:0000313" key="6">
    <source>
        <dbReference type="Proteomes" id="UP000292082"/>
    </source>
</evidence>
<dbReference type="EMBL" id="ML143429">
    <property type="protein sequence ID" value="TBU27719.1"/>
    <property type="molecule type" value="Genomic_DNA"/>
</dbReference>
<evidence type="ECO:0000256" key="3">
    <source>
        <dbReference type="ARBA" id="ARBA00043970"/>
    </source>
</evidence>
<keyword evidence="6" id="KW-1185">Reference proteome</keyword>
<evidence type="ECO:0000256" key="2">
    <source>
        <dbReference type="ARBA" id="ARBA00023128"/>
    </source>
</evidence>
<sequence>MHPSLRLANQARQPLIRFLGKRQWPSKPEEQHPHPFAPQELKERFGEFVKKFQTAPAAAASGSGAAKKSSSSAKVFEEFWQAPSRFWKHDLEEWEIDLVQSGGATRH</sequence>
<organism evidence="4">
    <name type="scientific">Dichomitus squalens</name>
    <dbReference type="NCBI Taxonomy" id="114155"/>
    <lineage>
        <taxon>Eukaryota</taxon>
        <taxon>Fungi</taxon>
        <taxon>Dikarya</taxon>
        <taxon>Basidiomycota</taxon>
        <taxon>Agaricomycotina</taxon>
        <taxon>Agaricomycetes</taxon>
        <taxon>Polyporales</taxon>
        <taxon>Polyporaceae</taxon>
        <taxon>Dichomitus</taxon>
    </lineage>
</organism>
<reference evidence="4 6" key="1">
    <citation type="submission" date="2019-01" db="EMBL/GenBank/DDBJ databases">
        <title>Draft genome sequences of three monokaryotic isolates of the white-rot basidiomycete fungus Dichomitus squalens.</title>
        <authorList>
            <consortium name="DOE Joint Genome Institute"/>
            <person name="Lopez S.C."/>
            <person name="Andreopoulos B."/>
            <person name="Pangilinan J."/>
            <person name="Lipzen A."/>
            <person name="Riley R."/>
            <person name="Ahrendt S."/>
            <person name="Ng V."/>
            <person name="Barry K."/>
            <person name="Daum C."/>
            <person name="Grigoriev I.V."/>
            <person name="Hilden K.S."/>
            <person name="Makela M.R."/>
            <person name="de Vries R.P."/>
        </authorList>
    </citation>
    <scope>NUCLEOTIDE SEQUENCE [LARGE SCALE GENOMIC DNA]</scope>
    <source>
        <strain evidence="5 6">CBS 464.89</strain>
        <strain evidence="4">OM18370.1</strain>
    </source>
</reference>
<dbReference type="Pfam" id="PF10937">
    <property type="entry name" value="Kgd4-YMR31"/>
    <property type="match status" value="1"/>
</dbReference>
<dbReference type="GO" id="GO:0005739">
    <property type="term" value="C:mitochondrion"/>
    <property type="evidence" value="ECO:0007669"/>
    <property type="project" value="UniProtKB-SubCell"/>
</dbReference>
<evidence type="ECO:0000256" key="1">
    <source>
        <dbReference type="ARBA" id="ARBA00004173"/>
    </source>
</evidence>
<gene>
    <name evidence="5" type="ORF">BD310DRAFT_921004</name>
    <name evidence="4" type="ORF">BD311DRAFT_723786</name>
</gene>
<dbReference type="Proteomes" id="UP000292082">
    <property type="component" value="Unassembled WGS sequence"/>
</dbReference>
<dbReference type="InterPro" id="IPR020373">
    <property type="entry name" value="Kgd4/YMR-31"/>
</dbReference>
<dbReference type="GO" id="GO:0006103">
    <property type="term" value="P:2-oxoglutarate metabolic process"/>
    <property type="evidence" value="ECO:0007669"/>
    <property type="project" value="InterPro"/>
</dbReference>
<accession>A0A4Q9MJQ1</accession>
<comment type="similarity">
    <text evidence="3">Belongs to the alpha-ketoglutarate dehydrogenase component 4 family.</text>
</comment>
<dbReference type="OrthoDB" id="2116030at2759"/>
<comment type="subcellular location">
    <subcellularLocation>
        <location evidence="1">Mitochondrion</location>
    </subcellularLocation>
</comment>
<proteinExistence type="inferred from homology"/>
<keyword evidence="2" id="KW-0496">Mitochondrion</keyword>
<dbReference type="EMBL" id="ML145099">
    <property type="protein sequence ID" value="TBU61221.1"/>
    <property type="molecule type" value="Genomic_DNA"/>
</dbReference>